<dbReference type="PATRIC" id="fig|1348663.4.peg.5164"/>
<dbReference type="GO" id="GO:0140359">
    <property type="term" value="F:ABC-type transporter activity"/>
    <property type="evidence" value="ECO:0007669"/>
    <property type="project" value="InterPro"/>
</dbReference>
<keyword evidence="3" id="KW-1185">Reference proteome</keyword>
<feature type="transmembrane region" description="Helical" evidence="1">
    <location>
        <begin position="156"/>
        <end position="177"/>
    </location>
</feature>
<feature type="transmembrane region" description="Helical" evidence="1">
    <location>
        <begin position="184"/>
        <end position="202"/>
    </location>
</feature>
<name>A0A066YNR1_9ACTN</name>
<dbReference type="RefSeq" id="WP_035866720.1">
    <property type="nucleotide sequence ID" value="NZ_KK853997.1"/>
</dbReference>
<feature type="transmembrane region" description="Helical" evidence="1">
    <location>
        <begin position="109"/>
        <end position="136"/>
    </location>
</feature>
<accession>A0A066YNR1</accession>
<dbReference type="AlphaFoldDB" id="A0A066YNR1"/>
<sequence length="333" mass="35923">MIWLTWRQFRAQFLVAAAALAAATAYLLYSGLALRDDYRELTAGCPTGGCSDANQLIDTYSLPYWTGCVLVLLAPALIGAFWGASLVARELETGTHRLVWNQGIGRGRWLTVKLLLVGAAAVAVTGLLSLLVSWFASPLDRIGHDRFTPLLFAARGVVPLGYAAFAVALGACVGLFLRRTVAAMAVTLAAFAAVQILVPLAVRPHLEQPVHRVVALDADTLHSARTLGFTGTHGPSATFVAGIDMPDAWMLSDSSPVQDSDNRTLTFGTQPCRDSSHDLPSEDCLARANLHIAVDYQPADRYWPFQWIETAIFLALTVALAALTTWGLHRRLG</sequence>
<dbReference type="eggNOG" id="COG1277">
    <property type="taxonomic scope" value="Bacteria"/>
</dbReference>
<protein>
    <recommendedName>
        <fullName evidence="4">Transporter</fullName>
    </recommendedName>
</protein>
<dbReference type="HOGENOM" id="CLU_066229_0_0_11"/>
<evidence type="ECO:0000256" key="1">
    <source>
        <dbReference type="SAM" id="Phobius"/>
    </source>
</evidence>
<evidence type="ECO:0000313" key="2">
    <source>
        <dbReference type="EMBL" id="KDN82862.1"/>
    </source>
</evidence>
<comment type="caution">
    <text evidence="2">The sequence shown here is derived from an EMBL/GenBank/DDBJ whole genome shotgun (WGS) entry which is preliminary data.</text>
</comment>
<reference evidence="2 3" key="1">
    <citation type="submission" date="2014-05" db="EMBL/GenBank/DDBJ databases">
        <title>Draft Genome Sequence of Kitasatospora cheerisanensis KCTC 2395.</title>
        <authorList>
            <person name="Nam D.H."/>
        </authorList>
    </citation>
    <scope>NUCLEOTIDE SEQUENCE [LARGE SCALE GENOMIC DNA]</scope>
    <source>
        <strain evidence="2 3">KCTC 2395</strain>
    </source>
</reference>
<dbReference type="GO" id="GO:0005886">
    <property type="term" value="C:plasma membrane"/>
    <property type="evidence" value="ECO:0007669"/>
    <property type="project" value="UniProtKB-SubCell"/>
</dbReference>
<keyword evidence="1" id="KW-1133">Transmembrane helix</keyword>
<dbReference type="OrthoDB" id="3579673at2"/>
<dbReference type="Pfam" id="PF12679">
    <property type="entry name" value="ABC2_membrane_2"/>
    <property type="match status" value="1"/>
</dbReference>
<keyword evidence="1" id="KW-0472">Membrane</keyword>
<feature type="transmembrane region" description="Helical" evidence="1">
    <location>
        <begin position="307"/>
        <end position="328"/>
    </location>
</feature>
<organism evidence="2 3">
    <name type="scientific">Kitasatospora cheerisanensis KCTC 2395</name>
    <dbReference type="NCBI Taxonomy" id="1348663"/>
    <lineage>
        <taxon>Bacteria</taxon>
        <taxon>Bacillati</taxon>
        <taxon>Actinomycetota</taxon>
        <taxon>Actinomycetes</taxon>
        <taxon>Kitasatosporales</taxon>
        <taxon>Streptomycetaceae</taxon>
        <taxon>Kitasatospora</taxon>
    </lineage>
</organism>
<proteinExistence type="predicted"/>
<dbReference type="Proteomes" id="UP000027178">
    <property type="component" value="Unassembled WGS sequence"/>
</dbReference>
<evidence type="ECO:0008006" key="4">
    <source>
        <dbReference type="Google" id="ProtNLM"/>
    </source>
</evidence>
<keyword evidence="1" id="KW-0812">Transmembrane</keyword>
<evidence type="ECO:0000313" key="3">
    <source>
        <dbReference type="Proteomes" id="UP000027178"/>
    </source>
</evidence>
<feature type="transmembrane region" description="Helical" evidence="1">
    <location>
        <begin position="12"/>
        <end position="29"/>
    </location>
</feature>
<gene>
    <name evidence="2" type="ORF">KCH_53350</name>
</gene>
<feature type="transmembrane region" description="Helical" evidence="1">
    <location>
        <begin position="64"/>
        <end position="88"/>
    </location>
</feature>
<dbReference type="EMBL" id="JNBY01000099">
    <property type="protein sequence ID" value="KDN82862.1"/>
    <property type="molecule type" value="Genomic_DNA"/>
</dbReference>